<gene>
    <name evidence="6" type="ORF">GSLYS_00001349001</name>
</gene>
<name>A0AAV2H0H6_LYMST</name>
<evidence type="ECO:0000313" key="6">
    <source>
        <dbReference type="EMBL" id="CAL1527172.1"/>
    </source>
</evidence>
<evidence type="ECO:0000259" key="5">
    <source>
        <dbReference type="PROSITE" id="PS51390"/>
    </source>
</evidence>
<feature type="signal peptide" evidence="3">
    <location>
        <begin position="1"/>
        <end position="18"/>
    </location>
</feature>
<dbReference type="PROSITE" id="PS51252">
    <property type="entry name" value="ANTISTASIN"/>
    <property type="match status" value="1"/>
</dbReference>
<keyword evidence="1" id="KW-0646">Protease inhibitor</keyword>
<dbReference type="PROSITE" id="PS51390">
    <property type="entry name" value="WAP"/>
    <property type="match status" value="1"/>
</dbReference>
<evidence type="ECO:0000256" key="2">
    <source>
        <dbReference type="ARBA" id="ARBA00022900"/>
    </source>
</evidence>
<dbReference type="GO" id="GO:0004867">
    <property type="term" value="F:serine-type endopeptidase inhibitor activity"/>
    <property type="evidence" value="ECO:0007669"/>
    <property type="project" value="UniProtKB-KW"/>
</dbReference>
<comment type="caution">
    <text evidence="6">The sequence shown here is derived from an EMBL/GenBank/DDBJ whole genome shotgun (WGS) entry which is preliminary data.</text>
</comment>
<dbReference type="AlphaFoldDB" id="A0AAV2H0H6"/>
<dbReference type="InterPro" id="IPR004094">
    <property type="entry name" value="Antistasin-like"/>
</dbReference>
<reference evidence="6 7" key="1">
    <citation type="submission" date="2024-04" db="EMBL/GenBank/DDBJ databases">
        <authorList>
            <consortium name="Genoscope - CEA"/>
            <person name="William W."/>
        </authorList>
    </citation>
    <scope>NUCLEOTIDE SEQUENCE [LARGE SCALE GENOMIC DNA]</scope>
</reference>
<feature type="chain" id="PRO_5043651575" evidence="3">
    <location>
        <begin position="19"/>
        <end position="287"/>
    </location>
</feature>
<organism evidence="6 7">
    <name type="scientific">Lymnaea stagnalis</name>
    <name type="common">Great pond snail</name>
    <name type="synonym">Helix stagnalis</name>
    <dbReference type="NCBI Taxonomy" id="6523"/>
    <lineage>
        <taxon>Eukaryota</taxon>
        <taxon>Metazoa</taxon>
        <taxon>Spiralia</taxon>
        <taxon>Lophotrochozoa</taxon>
        <taxon>Mollusca</taxon>
        <taxon>Gastropoda</taxon>
        <taxon>Heterobranchia</taxon>
        <taxon>Euthyneura</taxon>
        <taxon>Panpulmonata</taxon>
        <taxon>Hygrophila</taxon>
        <taxon>Lymnaeoidea</taxon>
        <taxon>Lymnaeidae</taxon>
        <taxon>Lymnaea</taxon>
    </lineage>
</organism>
<evidence type="ECO:0000259" key="4">
    <source>
        <dbReference type="PROSITE" id="PS51252"/>
    </source>
</evidence>
<accession>A0AAV2H0H6</accession>
<sequence>MDPCFIVLLLLVADTVATVEDPLCVAKNCSPVTVCRVVTECHQNASCQPTAQCLDNPPRFSHVGVCQIGEPILVMTNGFLDDTRCGPTLPCPTGAYCNTELMDTYSTCCRSDPAKPVRQGQCPPSTGPKDPYCIDTCGNDGDCRYSHEKCCPIDGCLQCGPPTVPDPCKTKNCPLGKYCLGPDMPKCHGPGVCWEVGDCVPCRSISSCSMNCRHGYDTDANGCRVCQCKRVIPVSLPFRGETNLVNLRPAPPANLVNLRPAPPATIWDPHNGNQMHNMLWMYMFNNK</sequence>
<dbReference type="Pfam" id="PF02822">
    <property type="entry name" value="Antistasin"/>
    <property type="match status" value="1"/>
</dbReference>
<dbReference type="EMBL" id="CAXITT010000013">
    <property type="protein sequence ID" value="CAL1527172.1"/>
    <property type="molecule type" value="Genomic_DNA"/>
</dbReference>
<protein>
    <submittedName>
        <fullName evidence="6">Uncharacterized protein</fullName>
    </submittedName>
</protein>
<evidence type="ECO:0000256" key="3">
    <source>
        <dbReference type="SAM" id="SignalP"/>
    </source>
</evidence>
<dbReference type="Proteomes" id="UP001497497">
    <property type="component" value="Unassembled WGS sequence"/>
</dbReference>
<feature type="domain" description="Antistasin-like" evidence="4">
    <location>
        <begin position="202"/>
        <end position="228"/>
    </location>
</feature>
<feature type="domain" description="WAP" evidence="5">
    <location>
        <begin position="115"/>
        <end position="166"/>
    </location>
</feature>
<keyword evidence="3" id="KW-0732">Signal</keyword>
<evidence type="ECO:0000313" key="7">
    <source>
        <dbReference type="Proteomes" id="UP001497497"/>
    </source>
</evidence>
<keyword evidence="7" id="KW-1185">Reference proteome</keyword>
<dbReference type="Gene3D" id="2.10.22.10">
    <property type="entry name" value="Antistasin, domain 1"/>
    <property type="match status" value="1"/>
</dbReference>
<dbReference type="InterPro" id="IPR008197">
    <property type="entry name" value="WAP_dom"/>
</dbReference>
<dbReference type="GO" id="GO:0005576">
    <property type="term" value="C:extracellular region"/>
    <property type="evidence" value="ECO:0007669"/>
    <property type="project" value="InterPro"/>
</dbReference>
<keyword evidence="2" id="KW-0722">Serine protease inhibitor</keyword>
<evidence type="ECO:0000256" key="1">
    <source>
        <dbReference type="ARBA" id="ARBA00022690"/>
    </source>
</evidence>
<proteinExistence type="predicted"/>